<protein>
    <recommendedName>
        <fullName evidence="6">Tetrapyrrole methylase domain-containing protein</fullName>
    </recommendedName>
</protein>
<evidence type="ECO:0000256" key="2">
    <source>
        <dbReference type="ARBA" id="ARBA00022552"/>
    </source>
</evidence>
<dbReference type="Gene3D" id="3.30.950.10">
    <property type="entry name" value="Methyltransferase, Cobalt-precorrin-4 Transmethylase, Domain 2"/>
    <property type="match status" value="1"/>
</dbReference>
<dbReference type="SUPFAM" id="SSF53790">
    <property type="entry name" value="Tetrapyrrole methylase"/>
    <property type="match status" value="1"/>
</dbReference>
<dbReference type="GO" id="GO:0006364">
    <property type="term" value="P:rRNA processing"/>
    <property type="evidence" value="ECO:0007669"/>
    <property type="project" value="UniProtKB-KW"/>
</dbReference>
<dbReference type="PROSITE" id="PS01296">
    <property type="entry name" value="RSMI"/>
    <property type="match status" value="1"/>
</dbReference>
<dbReference type="InterPro" id="IPR000878">
    <property type="entry name" value="4pyrrol_Mease"/>
</dbReference>
<feature type="domain" description="Tetrapyrrole methylase" evidence="6">
    <location>
        <begin position="1"/>
        <end position="200"/>
    </location>
</feature>
<evidence type="ECO:0000256" key="4">
    <source>
        <dbReference type="ARBA" id="ARBA00022679"/>
    </source>
</evidence>
<dbReference type="GO" id="GO:0032259">
    <property type="term" value="P:methylation"/>
    <property type="evidence" value="ECO:0007669"/>
    <property type="project" value="UniProtKB-KW"/>
</dbReference>
<dbReference type="Gene3D" id="3.40.1010.10">
    <property type="entry name" value="Cobalt-precorrin-4 Transmethylase, Domain 1"/>
    <property type="match status" value="1"/>
</dbReference>
<keyword evidence="1" id="KW-0963">Cytoplasm</keyword>
<keyword evidence="4" id="KW-0808">Transferase</keyword>
<dbReference type="InterPro" id="IPR008189">
    <property type="entry name" value="rRNA_ssu_MeTfrase_I"/>
</dbReference>
<dbReference type="PIRSF" id="PIRSF005917">
    <property type="entry name" value="MTase_YraL"/>
    <property type="match status" value="1"/>
</dbReference>
<dbReference type="PANTHER" id="PTHR46111:SF1">
    <property type="entry name" value="RIBOSOMAL RNA SMALL SUBUNIT METHYLTRANSFERASE I"/>
    <property type="match status" value="1"/>
</dbReference>
<dbReference type="EMBL" id="UINC01004154">
    <property type="protein sequence ID" value="SVA12210.1"/>
    <property type="molecule type" value="Genomic_DNA"/>
</dbReference>
<dbReference type="CDD" id="cd11648">
    <property type="entry name" value="RsmI"/>
    <property type="match status" value="1"/>
</dbReference>
<name>A0A381T7P6_9ZZZZ</name>
<keyword evidence="2" id="KW-0698">rRNA processing</keyword>
<dbReference type="FunFam" id="3.40.1010.10:FF:000007">
    <property type="entry name" value="Ribosomal RNA small subunit methyltransferase I"/>
    <property type="match status" value="1"/>
</dbReference>
<dbReference type="Pfam" id="PF00590">
    <property type="entry name" value="TP_methylase"/>
    <property type="match status" value="1"/>
</dbReference>
<accession>A0A381T7P6</accession>
<dbReference type="InterPro" id="IPR018063">
    <property type="entry name" value="SAM_MeTrfase_RsmI_CS"/>
</dbReference>
<gene>
    <name evidence="7" type="ORF">METZ01_LOCUS65064</name>
</gene>
<dbReference type="FunFam" id="3.30.950.10:FF:000002">
    <property type="entry name" value="Ribosomal RNA small subunit methyltransferase I"/>
    <property type="match status" value="1"/>
</dbReference>
<evidence type="ECO:0000313" key="7">
    <source>
        <dbReference type="EMBL" id="SVA12210.1"/>
    </source>
</evidence>
<feature type="non-terminal residue" evidence="7">
    <location>
        <position position="1"/>
    </location>
</feature>
<evidence type="ECO:0000259" key="6">
    <source>
        <dbReference type="Pfam" id="PF00590"/>
    </source>
</evidence>
<evidence type="ECO:0000256" key="3">
    <source>
        <dbReference type="ARBA" id="ARBA00022603"/>
    </source>
</evidence>
<dbReference type="NCBIfam" id="TIGR00096">
    <property type="entry name" value="16S rRNA (cytidine(1402)-2'-O)-methyltransferase"/>
    <property type="match status" value="1"/>
</dbReference>
<keyword evidence="5" id="KW-0949">S-adenosyl-L-methionine</keyword>
<dbReference type="AlphaFoldDB" id="A0A381T7P6"/>
<dbReference type="PANTHER" id="PTHR46111">
    <property type="entry name" value="RIBOSOMAL RNA SMALL SUBUNIT METHYLTRANSFERASE I"/>
    <property type="match status" value="1"/>
</dbReference>
<dbReference type="InterPro" id="IPR014777">
    <property type="entry name" value="4pyrrole_Mease_sub1"/>
</dbReference>
<proteinExistence type="inferred from homology"/>
<reference evidence="7" key="1">
    <citation type="submission" date="2018-05" db="EMBL/GenBank/DDBJ databases">
        <authorList>
            <person name="Lanie J.A."/>
            <person name="Ng W.-L."/>
            <person name="Kazmierczak K.M."/>
            <person name="Andrzejewski T.M."/>
            <person name="Davidsen T.M."/>
            <person name="Wayne K.J."/>
            <person name="Tettelin H."/>
            <person name="Glass J.I."/>
            <person name="Rusch D."/>
            <person name="Podicherti R."/>
            <person name="Tsui H.-C.T."/>
            <person name="Winkler M.E."/>
        </authorList>
    </citation>
    <scope>NUCLEOTIDE SEQUENCE</scope>
</reference>
<sequence>VLVATPIGNLGDLSPRAVETLSAADLVACEDTRRTGRLLQHAGIVGSELLRLDAHTEERAAETVVRRLDAGAIVALVSDAGMPGISDPGERVVRRVVEAGHRVEVVPGPSAPVAAVAASGLVGDRWCMEGFLPRKGSARAGRLAELSVEERTMVIFESPHRLAATLVDLSTAMGGGRRVVVAREMTKLHEEFWRGTLDEAVGFASQGLKGELVLVVEGSPPVAEADDDRIRAVLAEALDAGASTRDAADEVSRRLGVSRRRAYRLALE</sequence>
<dbReference type="GO" id="GO:0008168">
    <property type="term" value="F:methyltransferase activity"/>
    <property type="evidence" value="ECO:0007669"/>
    <property type="project" value="UniProtKB-KW"/>
</dbReference>
<organism evidence="7">
    <name type="scientific">marine metagenome</name>
    <dbReference type="NCBI Taxonomy" id="408172"/>
    <lineage>
        <taxon>unclassified sequences</taxon>
        <taxon>metagenomes</taxon>
        <taxon>ecological metagenomes</taxon>
    </lineage>
</organism>
<evidence type="ECO:0000256" key="5">
    <source>
        <dbReference type="ARBA" id="ARBA00022691"/>
    </source>
</evidence>
<dbReference type="InterPro" id="IPR014776">
    <property type="entry name" value="4pyrrole_Mease_sub2"/>
</dbReference>
<dbReference type="InterPro" id="IPR035996">
    <property type="entry name" value="4pyrrol_Methylase_sf"/>
</dbReference>
<keyword evidence="3" id="KW-0489">Methyltransferase</keyword>
<dbReference type="HAMAP" id="MF_01877">
    <property type="entry name" value="16SrRNA_methyltr_I"/>
    <property type="match status" value="1"/>
</dbReference>
<evidence type="ECO:0000256" key="1">
    <source>
        <dbReference type="ARBA" id="ARBA00022490"/>
    </source>
</evidence>